<feature type="region of interest" description="Disordered" evidence="1">
    <location>
        <begin position="220"/>
        <end position="244"/>
    </location>
</feature>
<sequence>MSGFAFSQPTPNQYTEEITELQTGSIEQIQQRIYGFFLEIVRRYTPEQVIHQFENLFIRYEQVDDPVTFRSLGQIIFFNQETEFRNTLLRCCYILINNWRITSNYRYTHLLIGLFSDPSIAQPTKTTKLKTLRIWLQNFVNSPDYQSLLLFLGRPSSSSQSKTNWSDRFTSYLLTSQYADLSKPVEQRQIADALSRKIKKQFKFDLAMYTARLGRKTASAGTDLQSNSRLSSQSKPQENPTSLGDSILNLVKTILTRQGSTSYKNLAHQFLEQLKGVTFQEFKQKFLEYLDLPNYDAEISELFQFGFVEKITQFHTSCDRQIVMFGLIQTTCKRAIQLLTIDEQKNPSDLFYFLLTRDNPMPLVIMLLKIILLRRESRLHLETCIAELIKFYSQYPEDECRGFVNFLDILNVTLAIYEDDTDYSIVRMTESSETTTDESDTDDYRVFSIVKRPRPMSKNISESLAKLSQKKKSTS</sequence>
<evidence type="ECO:0000313" key="2">
    <source>
        <dbReference type="EMBL" id="MEE3716874.1"/>
    </source>
</evidence>
<evidence type="ECO:0000313" key="3">
    <source>
        <dbReference type="Proteomes" id="UP001333818"/>
    </source>
</evidence>
<name>A0AAW9PQU8_9CYAN</name>
<organism evidence="2 3">
    <name type="scientific">Tumidithrix elongata BACA0141</name>
    <dbReference type="NCBI Taxonomy" id="2716417"/>
    <lineage>
        <taxon>Bacteria</taxon>
        <taxon>Bacillati</taxon>
        <taxon>Cyanobacteriota</taxon>
        <taxon>Cyanophyceae</taxon>
        <taxon>Pseudanabaenales</taxon>
        <taxon>Pseudanabaenaceae</taxon>
        <taxon>Tumidithrix</taxon>
        <taxon>Tumidithrix elongata</taxon>
    </lineage>
</organism>
<gene>
    <name evidence="2" type="ORF">V2H45_08970</name>
</gene>
<proteinExistence type="predicted"/>
<accession>A0AAW9PQU8</accession>
<dbReference type="RefSeq" id="WP_330483303.1">
    <property type="nucleotide sequence ID" value="NZ_JAZBJZ010000027.1"/>
</dbReference>
<keyword evidence="3" id="KW-1185">Reference proteome</keyword>
<protein>
    <submittedName>
        <fullName evidence="2">Uncharacterized protein</fullName>
    </submittedName>
</protein>
<dbReference type="EMBL" id="JAZBJZ010000027">
    <property type="protein sequence ID" value="MEE3716874.1"/>
    <property type="molecule type" value="Genomic_DNA"/>
</dbReference>
<dbReference type="Proteomes" id="UP001333818">
    <property type="component" value="Unassembled WGS sequence"/>
</dbReference>
<reference evidence="2" key="1">
    <citation type="submission" date="2024-01" db="EMBL/GenBank/DDBJ databases">
        <title>Bank of Algae and Cyanobacteria of the Azores (BACA) strain genomes.</title>
        <authorList>
            <person name="Luz R."/>
            <person name="Cordeiro R."/>
            <person name="Fonseca A."/>
            <person name="Goncalves V."/>
        </authorList>
    </citation>
    <scope>NUCLEOTIDE SEQUENCE</scope>
    <source>
        <strain evidence="2">BACA0141</strain>
    </source>
</reference>
<comment type="caution">
    <text evidence="2">The sequence shown here is derived from an EMBL/GenBank/DDBJ whole genome shotgun (WGS) entry which is preliminary data.</text>
</comment>
<evidence type="ECO:0000256" key="1">
    <source>
        <dbReference type="SAM" id="MobiDB-lite"/>
    </source>
</evidence>
<dbReference type="AlphaFoldDB" id="A0AAW9PQU8"/>